<dbReference type="InterPro" id="IPR037062">
    <property type="entry name" value="Malic_N_dom_sf"/>
</dbReference>
<accession>A0A250VML5</accession>
<dbReference type="EMBL" id="BDQI01000018">
    <property type="protein sequence ID" value="GAX55316.1"/>
    <property type="molecule type" value="Genomic_DNA"/>
</dbReference>
<evidence type="ECO:0000259" key="3">
    <source>
        <dbReference type="SMART" id="SM01274"/>
    </source>
</evidence>
<protein>
    <submittedName>
        <fullName evidence="4">Malate dehydrogenase</fullName>
    </submittedName>
</protein>
<dbReference type="InterPro" id="IPR051674">
    <property type="entry name" value="Malate_Decarboxylase"/>
</dbReference>
<evidence type="ECO:0000313" key="4">
    <source>
        <dbReference type="EMBL" id="GAX55316.1"/>
    </source>
</evidence>
<proteinExistence type="predicted"/>
<dbReference type="InterPro" id="IPR012301">
    <property type="entry name" value="Malic_N_dom"/>
</dbReference>
<dbReference type="SUPFAM" id="SSF53223">
    <property type="entry name" value="Aminoacid dehydrogenase-like, N-terminal domain"/>
    <property type="match status" value="1"/>
</dbReference>
<dbReference type="GO" id="GO:0016616">
    <property type="term" value="F:oxidoreductase activity, acting on the CH-OH group of donors, NAD or NADP as acceptor"/>
    <property type="evidence" value="ECO:0007669"/>
    <property type="project" value="InterPro"/>
</dbReference>
<reference evidence="5" key="1">
    <citation type="submission" date="2017-05" db="EMBL/GenBank/DDBJ databases">
        <title>Streptomyces olivochromogenes NBRC 3561 whole genome shotgun sequence.</title>
        <authorList>
            <person name="Dohra H."/>
            <person name="Kodani S."/>
        </authorList>
    </citation>
    <scope>NUCLEOTIDE SEQUENCE [LARGE SCALE GENOMIC DNA]</scope>
    <source>
        <strain evidence="5">NBRC 3561</strain>
    </source>
</reference>
<dbReference type="Proteomes" id="UP000217446">
    <property type="component" value="Unassembled WGS sequence"/>
</dbReference>
<dbReference type="PANTHER" id="PTHR43237">
    <property type="entry name" value="NADP-DEPENDENT MALIC ENZYME"/>
    <property type="match status" value="1"/>
</dbReference>
<dbReference type="SMART" id="SM01274">
    <property type="entry name" value="malic"/>
    <property type="match status" value="1"/>
</dbReference>
<dbReference type="Pfam" id="PF00390">
    <property type="entry name" value="malic"/>
    <property type="match status" value="1"/>
</dbReference>
<keyword evidence="5" id="KW-1185">Reference proteome</keyword>
<feature type="domain" description="Malic enzyme N-terminal" evidence="3">
    <location>
        <begin position="28"/>
        <end position="117"/>
    </location>
</feature>
<sequence>MNAESATSAGHREAVGRDSKPVFALYRRGKMTITSTVPLRDSDDLSLAYTPGVAEVCTAISEQPELVHDYTWASHTVAVITDGSAVVADELRPDHIVPSPFEPRVAPRGRRGRRHRRPAREGDPAQ</sequence>
<dbReference type="GO" id="GO:0004470">
    <property type="term" value="F:malic enzyme activity"/>
    <property type="evidence" value="ECO:0007669"/>
    <property type="project" value="InterPro"/>
</dbReference>
<dbReference type="Gene3D" id="3.40.50.10380">
    <property type="entry name" value="Malic enzyme, N-terminal domain"/>
    <property type="match status" value="1"/>
</dbReference>
<organism evidence="4 5">
    <name type="scientific">Streptomyces olivochromogenes</name>
    <dbReference type="NCBI Taxonomy" id="1963"/>
    <lineage>
        <taxon>Bacteria</taxon>
        <taxon>Bacillati</taxon>
        <taxon>Actinomycetota</taxon>
        <taxon>Actinomycetes</taxon>
        <taxon>Kitasatosporales</taxon>
        <taxon>Streptomycetaceae</taxon>
        <taxon>Streptomyces</taxon>
    </lineage>
</organism>
<evidence type="ECO:0000256" key="1">
    <source>
        <dbReference type="ARBA" id="ARBA00023002"/>
    </source>
</evidence>
<dbReference type="InterPro" id="IPR046346">
    <property type="entry name" value="Aminoacid_DH-like_N_sf"/>
</dbReference>
<evidence type="ECO:0000256" key="2">
    <source>
        <dbReference type="SAM" id="MobiDB-lite"/>
    </source>
</evidence>
<feature type="compositionally biased region" description="Basic residues" evidence="2">
    <location>
        <begin position="107"/>
        <end position="118"/>
    </location>
</feature>
<dbReference type="PANTHER" id="PTHR43237:SF4">
    <property type="entry name" value="NADP-DEPENDENT MALIC ENZYME"/>
    <property type="match status" value="1"/>
</dbReference>
<comment type="caution">
    <text evidence="4">The sequence shown here is derived from an EMBL/GenBank/DDBJ whole genome shotgun (WGS) entry which is preliminary data.</text>
</comment>
<name>A0A250VML5_STROL</name>
<dbReference type="AlphaFoldDB" id="A0A250VML5"/>
<dbReference type="STRING" id="1963.AQJ27_38210"/>
<evidence type="ECO:0000313" key="5">
    <source>
        <dbReference type="Proteomes" id="UP000217446"/>
    </source>
</evidence>
<feature type="region of interest" description="Disordered" evidence="2">
    <location>
        <begin position="97"/>
        <end position="126"/>
    </location>
</feature>
<keyword evidence="1" id="KW-0560">Oxidoreductase</keyword>
<gene>
    <name evidence="4" type="ORF">SO3561_06871</name>
</gene>